<dbReference type="STRING" id="37360.A0A0G4IS60"/>
<gene>
    <name evidence="2" type="ORF">PBRA_006199</name>
    <name evidence="3" type="ORF">PLBR_LOCUS3312</name>
</gene>
<name>A0A0G4IS60_PLABS</name>
<geneLocation type="mitochondrion" evidence="3"/>
<proteinExistence type="predicted"/>
<feature type="region of interest" description="Disordered" evidence="1">
    <location>
        <begin position="189"/>
        <end position="255"/>
    </location>
</feature>
<dbReference type="Proteomes" id="UP000039324">
    <property type="component" value="Unassembled WGS sequence"/>
</dbReference>
<accession>A0A0G4IS60</accession>
<reference evidence="3 5" key="2">
    <citation type="submission" date="2018-03" db="EMBL/GenBank/DDBJ databases">
        <authorList>
            <person name="Fogelqvist J."/>
        </authorList>
    </citation>
    <scope>NUCLEOTIDE SEQUENCE [LARGE SCALE GENOMIC DNA]</scope>
</reference>
<organism evidence="2 4">
    <name type="scientific">Plasmodiophora brassicae</name>
    <name type="common">Clubroot disease agent</name>
    <dbReference type="NCBI Taxonomy" id="37360"/>
    <lineage>
        <taxon>Eukaryota</taxon>
        <taxon>Sar</taxon>
        <taxon>Rhizaria</taxon>
        <taxon>Endomyxa</taxon>
        <taxon>Phytomyxea</taxon>
        <taxon>Plasmodiophorida</taxon>
        <taxon>Plasmodiophoridae</taxon>
        <taxon>Plasmodiophora</taxon>
    </lineage>
</organism>
<keyword evidence="4" id="KW-1185">Reference proteome</keyword>
<feature type="compositionally biased region" description="Basic and acidic residues" evidence="1">
    <location>
        <begin position="189"/>
        <end position="201"/>
    </location>
</feature>
<evidence type="ECO:0000313" key="2">
    <source>
        <dbReference type="EMBL" id="CEO98085.1"/>
    </source>
</evidence>
<dbReference type="Proteomes" id="UP000290189">
    <property type="component" value="Unassembled WGS sequence"/>
</dbReference>
<protein>
    <submittedName>
        <fullName evidence="2">Uncharacterized protein</fullName>
    </submittedName>
</protein>
<keyword evidence="3" id="KW-0496">Mitochondrion</keyword>
<sequence length="255" mass="26632">MEPARVVEDVDVPITAPVDDQHFSKDGKGTKAIEEIPIIGFLQSAKHAHAGDTDRALRAAAKCSSATIHAGTMLAAAVATGGLSLPATLTLGAVAGGVGLASELALKQQIEDPEVQGHLSNPTGTDLGMSLAFGSALGVVGGAGSTLAKGMLREAGVQGAKAHATRFVTGQSMNQLQVAPVRREIKAAVKQEVTSRSKEATTRPARRSARRRSSHKRSNAEMAGGSIAAGDRSHRPRKVSRRNRDKHVPYQPDFN</sequence>
<evidence type="ECO:0000313" key="5">
    <source>
        <dbReference type="Proteomes" id="UP000290189"/>
    </source>
</evidence>
<feature type="compositionally biased region" description="Basic residues" evidence="1">
    <location>
        <begin position="204"/>
        <end position="217"/>
    </location>
</feature>
<evidence type="ECO:0000313" key="3">
    <source>
        <dbReference type="EMBL" id="SPQ96097.1"/>
    </source>
</evidence>
<dbReference type="EMBL" id="OVEO01000005">
    <property type="protein sequence ID" value="SPQ96097.1"/>
    <property type="molecule type" value="Genomic_DNA"/>
</dbReference>
<feature type="compositionally biased region" description="Basic residues" evidence="1">
    <location>
        <begin position="234"/>
        <end position="245"/>
    </location>
</feature>
<dbReference type="EMBL" id="CDSF01000082">
    <property type="protein sequence ID" value="CEO98085.1"/>
    <property type="molecule type" value="Genomic_DNA"/>
</dbReference>
<reference evidence="2 4" key="1">
    <citation type="submission" date="2015-02" db="EMBL/GenBank/DDBJ databases">
        <authorList>
            <person name="Chooi Y.-H."/>
        </authorList>
    </citation>
    <scope>NUCLEOTIDE SEQUENCE [LARGE SCALE GENOMIC DNA]</scope>
    <source>
        <strain evidence="2">E3</strain>
    </source>
</reference>
<evidence type="ECO:0000313" key="4">
    <source>
        <dbReference type="Proteomes" id="UP000039324"/>
    </source>
</evidence>
<dbReference type="AlphaFoldDB" id="A0A0G4IS60"/>
<evidence type="ECO:0000256" key="1">
    <source>
        <dbReference type="SAM" id="MobiDB-lite"/>
    </source>
</evidence>